<dbReference type="EMBL" id="BAABGM010000003">
    <property type="protein sequence ID" value="GAA4399710.1"/>
    <property type="molecule type" value="Genomic_DNA"/>
</dbReference>
<evidence type="ECO:0000256" key="5">
    <source>
        <dbReference type="ARBA" id="ARBA00022737"/>
    </source>
</evidence>
<dbReference type="InterPro" id="IPR046342">
    <property type="entry name" value="CBS_dom_sf"/>
</dbReference>
<dbReference type="Pfam" id="PF03471">
    <property type="entry name" value="CorC_HlyC"/>
    <property type="match status" value="1"/>
</dbReference>
<dbReference type="InterPro" id="IPR002550">
    <property type="entry name" value="CNNM"/>
</dbReference>
<dbReference type="PANTHER" id="PTHR43099">
    <property type="entry name" value="UPF0053 PROTEIN YRKA"/>
    <property type="match status" value="1"/>
</dbReference>
<dbReference type="CDD" id="cd04590">
    <property type="entry name" value="CBS_pair_CorC_HlyC_assoc"/>
    <property type="match status" value="1"/>
</dbReference>
<protein>
    <submittedName>
        <fullName evidence="11">Hemolysin family protein</fullName>
    </submittedName>
</protein>
<evidence type="ECO:0000313" key="12">
    <source>
        <dbReference type="Proteomes" id="UP001500945"/>
    </source>
</evidence>
<dbReference type="Pfam" id="PF01595">
    <property type="entry name" value="CNNM"/>
    <property type="match status" value="1"/>
</dbReference>
<accession>A0ABP8K342</accession>
<gene>
    <name evidence="11" type="ORF">GCM10023168_07480</name>
</gene>
<comment type="subcellular location">
    <subcellularLocation>
        <location evidence="1">Cell membrane</location>
        <topology evidence="1">Multi-pass membrane protein</topology>
    </subcellularLocation>
</comment>
<dbReference type="SUPFAM" id="SSF56176">
    <property type="entry name" value="FAD-binding/transporter-associated domain-like"/>
    <property type="match status" value="1"/>
</dbReference>
<dbReference type="Pfam" id="PF00571">
    <property type="entry name" value="CBS"/>
    <property type="match status" value="2"/>
</dbReference>
<evidence type="ECO:0000256" key="7">
    <source>
        <dbReference type="ARBA" id="ARBA00023122"/>
    </source>
</evidence>
<evidence type="ECO:0000256" key="8">
    <source>
        <dbReference type="ARBA" id="ARBA00023136"/>
    </source>
</evidence>
<evidence type="ECO:0000256" key="4">
    <source>
        <dbReference type="ARBA" id="ARBA00022692"/>
    </source>
</evidence>
<feature type="transmembrane region" description="Helical" evidence="9">
    <location>
        <begin position="60"/>
        <end position="81"/>
    </location>
</feature>
<feature type="transmembrane region" description="Helical" evidence="9">
    <location>
        <begin position="101"/>
        <end position="121"/>
    </location>
</feature>
<keyword evidence="12" id="KW-1185">Reference proteome</keyword>
<dbReference type="Gene3D" id="3.10.580.10">
    <property type="entry name" value="CBS-domain"/>
    <property type="match status" value="1"/>
</dbReference>
<sequence length="434" mass="45901">MDGYWTNLALVGLLVLLNAAFAGSEMALVSLREGQLAQLEREGTPRTLRLVRLARDPNRFLATIQIGITLAGFLASAAAAVSLAEPLVPYLSPLGGAAEAVAVAGVTLVLTFVTLVLGELAPKRVAMQRALPWALVAAGPIDLVSRLSRPVVALLGAASNAVVRLFGITPGASGPAMTREELRDLVVSHGMLHAEQREILTGALEIDTRLLRQVMVPRGSVFTLDADLSASQALEALAEAGYSRAPVTRRHHLDHVVGVVHWSNVHRGGDEPVSSVATPALYVPDTMRVADALHRFKTERQQLAVVLDEYGEADGIVTLEDLLEEVVGEIYDETDRDLATVAPLDGGGVVVPGTFPLHDLPDLGIELPERVGGDYTTVSGLVMAELGRVPRGPGEVVHLEGWTVEVLAVARHAPTRVAFRPTPDAGHPPTAPGG</sequence>
<keyword evidence="6 9" id="KW-1133">Transmembrane helix</keyword>
<evidence type="ECO:0000259" key="10">
    <source>
        <dbReference type="SMART" id="SM01091"/>
    </source>
</evidence>
<evidence type="ECO:0000256" key="3">
    <source>
        <dbReference type="ARBA" id="ARBA00022475"/>
    </source>
</evidence>
<keyword evidence="4 9" id="KW-0812">Transmembrane</keyword>
<dbReference type="SMART" id="SM01091">
    <property type="entry name" value="CorC_HlyC"/>
    <property type="match status" value="1"/>
</dbReference>
<dbReference type="PANTHER" id="PTHR43099:SF5">
    <property type="entry name" value="HLYC_CORC FAMILY TRANSPORTER"/>
    <property type="match status" value="1"/>
</dbReference>
<comment type="caution">
    <text evidence="11">The sequence shown here is derived from an EMBL/GenBank/DDBJ whole genome shotgun (WGS) entry which is preliminary data.</text>
</comment>
<evidence type="ECO:0000256" key="9">
    <source>
        <dbReference type="SAM" id="Phobius"/>
    </source>
</evidence>
<evidence type="ECO:0000256" key="2">
    <source>
        <dbReference type="ARBA" id="ARBA00006337"/>
    </source>
</evidence>
<dbReference type="InterPro" id="IPR051676">
    <property type="entry name" value="UPF0053_domain"/>
</dbReference>
<dbReference type="SUPFAM" id="SSF54631">
    <property type="entry name" value="CBS-domain pair"/>
    <property type="match status" value="1"/>
</dbReference>
<comment type="similarity">
    <text evidence="2">Belongs to the UPF0053 family.</text>
</comment>
<keyword evidence="8 9" id="KW-0472">Membrane</keyword>
<dbReference type="InterPro" id="IPR016169">
    <property type="entry name" value="FAD-bd_PCMH_sub2"/>
</dbReference>
<dbReference type="RefSeq" id="WP_345202413.1">
    <property type="nucleotide sequence ID" value="NZ_BAABGM010000003.1"/>
</dbReference>
<name>A0ABP8K342_9MICO</name>
<keyword evidence="5" id="KW-0677">Repeat</keyword>
<feature type="domain" description="Transporter-associated" evidence="10">
    <location>
        <begin position="342"/>
        <end position="423"/>
    </location>
</feature>
<keyword evidence="3" id="KW-1003">Cell membrane</keyword>
<dbReference type="InterPro" id="IPR036318">
    <property type="entry name" value="FAD-bd_PCMH-like_sf"/>
</dbReference>
<feature type="transmembrane region" description="Helical" evidence="9">
    <location>
        <begin position="6"/>
        <end position="31"/>
    </location>
</feature>
<dbReference type="InterPro" id="IPR005170">
    <property type="entry name" value="Transptr-assoc_dom"/>
</dbReference>
<evidence type="ECO:0000313" key="11">
    <source>
        <dbReference type="EMBL" id="GAA4399710.1"/>
    </source>
</evidence>
<evidence type="ECO:0000256" key="6">
    <source>
        <dbReference type="ARBA" id="ARBA00022989"/>
    </source>
</evidence>
<dbReference type="Gene3D" id="3.30.465.10">
    <property type="match status" value="1"/>
</dbReference>
<dbReference type="InterPro" id="IPR044751">
    <property type="entry name" value="Ion_transp-like_CBS"/>
</dbReference>
<reference evidence="12" key="1">
    <citation type="journal article" date="2019" name="Int. J. Syst. Evol. Microbiol.">
        <title>The Global Catalogue of Microorganisms (GCM) 10K type strain sequencing project: providing services to taxonomists for standard genome sequencing and annotation.</title>
        <authorList>
            <consortium name="The Broad Institute Genomics Platform"/>
            <consortium name="The Broad Institute Genome Sequencing Center for Infectious Disease"/>
            <person name="Wu L."/>
            <person name="Ma J."/>
        </authorList>
    </citation>
    <scope>NUCLEOTIDE SEQUENCE [LARGE SCALE GENOMIC DNA]</scope>
    <source>
        <strain evidence="12">JCM 17809</strain>
    </source>
</reference>
<dbReference type="InterPro" id="IPR000644">
    <property type="entry name" value="CBS_dom"/>
</dbReference>
<organism evidence="11 12">
    <name type="scientific">Fodinibacter luteus</name>
    <dbReference type="NCBI Taxonomy" id="552064"/>
    <lineage>
        <taxon>Bacteria</taxon>
        <taxon>Bacillati</taxon>
        <taxon>Actinomycetota</taxon>
        <taxon>Actinomycetes</taxon>
        <taxon>Micrococcales</taxon>
        <taxon>Intrasporangiaceae</taxon>
        <taxon>Fodinibacter (ex Wang et al. 2009)</taxon>
    </lineage>
</organism>
<proteinExistence type="inferred from homology"/>
<evidence type="ECO:0000256" key="1">
    <source>
        <dbReference type="ARBA" id="ARBA00004651"/>
    </source>
</evidence>
<keyword evidence="7" id="KW-0129">CBS domain</keyword>
<dbReference type="Proteomes" id="UP001500945">
    <property type="component" value="Unassembled WGS sequence"/>
</dbReference>